<dbReference type="Proteomes" id="UP000005496">
    <property type="component" value="Unassembled WGS sequence"/>
</dbReference>
<keyword evidence="2" id="KW-1185">Reference proteome</keyword>
<dbReference type="NCBIfam" id="NF045712">
    <property type="entry name" value="sulf_resp_HmcD"/>
    <property type="match status" value="1"/>
</dbReference>
<proteinExistence type="predicted"/>
<protein>
    <submittedName>
        <fullName evidence="1">Hmc operon protein 4</fullName>
    </submittedName>
</protein>
<dbReference type="OrthoDB" id="5460179at2"/>
<comment type="caution">
    <text evidence="1">The sequence shown here is derived from an EMBL/GenBank/DDBJ whole genome shotgun (WGS) entry which is preliminary data.</text>
</comment>
<name>D6SUK3_9BACT</name>
<organism evidence="1 2">
    <name type="scientific">Desulfonatronospira thiodismutans ASO3-1</name>
    <dbReference type="NCBI Taxonomy" id="555779"/>
    <lineage>
        <taxon>Bacteria</taxon>
        <taxon>Pseudomonadati</taxon>
        <taxon>Thermodesulfobacteriota</taxon>
        <taxon>Desulfovibrionia</taxon>
        <taxon>Desulfovibrionales</taxon>
        <taxon>Desulfonatronovibrionaceae</taxon>
        <taxon>Desulfonatronospira</taxon>
    </lineage>
</organism>
<dbReference type="AlphaFoldDB" id="D6SUK3"/>
<evidence type="ECO:0000313" key="2">
    <source>
        <dbReference type="Proteomes" id="UP000005496"/>
    </source>
</evidence>
<sequence length="41" mass="4961">MEFYTMLEFDIFTKNWAYIFMGVAVVTMLGWWLFLTGKDED</sequence>
<dbReference type="InterPro" id="IPR054911">
    <property type="entry name" value="sulf_resp_HmcD"/>
</dbReference>
<accession>D6SUK3</accession>
<dbReference type="EMBL" id="ACJN02000004">
    <property type="protein sequence ID" value="EFI32983.1"/>
    <property type="molecule type" value="Genomic_DNA"/>
</dbReference>
<dbReference type="RefSeq" id="WP_008871676.1">
    <property type="nucleotide sequence ID" value="NZ_ACJN02000004.1"/>
</dbReference>
<gene>
    <name evidence="1" type="ORF">Dthio_PD0297</name>
</gene>
<reference evidence="1" key="1">
    <citation type="submission" date="2010-05" db="EMBL/GenBank/DDBJ databases">
        <title>The draft genome of Desulfonatronospira thiodismutans ASO3-1.</title>
        <authorList>
            <consortium name="US DOE Joint Genome Institute (JGI-PGF)"/>
            <person name="Lucas S."/>
            <person name="Copeland A."/>
            <person name="Lapidus A."/>
            <person name="Cheng J.-F."/>
            <person name="Bruce D."/>
            <person name="Goodwin L."/>
            <person name="Pitluck S."/>
            <person name="Chertkov O."/>
            <person name="Brettin T."/>
            <person name="Detter J.C."/>
            <person name="Han C."/>
            <person name="Land M.L."/>
            <person name="Hauser L."/>
            <person name="Kyrpides N."/>
            <person name="Mikhailova N."/>
            <person name="Muyzer G."/>
            <person name="Woyke T."/>
        </authorList>
    </citation>
    <scope>NUCLEOTIDE SEQUENCE [LARGE SCALE GENOMIC DNA]</scope>
    <source>
        <strain evidence="1">ASO3-1</strain>
    </source>
</reference>
<evidence type="ECO:0000313" key="1">
    <source>
        <dbReference type="EMBL" id="EFI32983.1"/>
    </source>
</evidence>